<dbReference type="KEGG" id="cfk:CFRA_07535"/>
<organism evidence="2 3">
    <name type="scientific">Corynebacterium frankenforstense DSM 45800</name>
    <dbReference type="NCBI Taxonomy" id="1437875"/>
    <lineage>
        <taxon>Bacteria</taxon>
        <taxon>Bacillati</taxon>
        <taxon>Actinomycetota</taxon>
        <taxon>Actinomycetes</taxon>
        <taxon>Mycobacteriales</taxon>
        <taxon>Corynebacteriaceae</taxon>
        <taxon>Corynebacterium</taxon>
    </lineage>
</organism>
<dbReference type="OrthoDB" id="3531194at2"/>
<evidence type="ECO:0000313" key="2">
    <source>
        <dbReference type="EMBL" id="APT89136.1"/>
    </source>
</evidence>
<dbReference type="Pfam" id="PF11706">
    <property type="entry name" value="zf-CGNR"/>
    <property type="match status" value="1"/>
</dbReference>
<protein>
    <recommendedName>
        <fullName evidence="1">Zinc finger CGNR domain-containing protein</fullName>
    </recommendedName>
</protein>
<dbReference type="InterPro" id="IPR023286">
    <property type="entry name" value="ABATE_dom_sf"/>
</dbReference>
<feature type="domain" description="Zinc finger CGNR" evidence="1">
    <location>
        <begin position="132"/>
        <end position="171"/>
    </location>
</feature>
<evidence type="ECO:0000313" key="3">
    <source>
        <dbReference type="Proteomes" id="UP000185434"/>
    </source>
</evidence>
<dbReference type="InterPro" id="IPR021005">
    <property type="entry name" value="Znf_CGNR"/>
</dbReference>
<gene>
    <name evidence="2" type="ORF">CFRA_07535</name>
</gene>
<reference evidence="2 3" key="1">
    <citation type="submission" date="2014-08" db="EMBL/GenBank/DDBJ databases">
        <title>Complete genome sequence of Corynebacterium frankenforstense ST18(T) (=DSM 45800(T)), isolated from raw cow milk.</title>
        <authorList>
            <person name="Ruckert C."/>
            <person name="Albersmeier A."/>
            <person name="Winkler A."/>
            <person name="Lipski A."/>
            <person name="Kalinowski J."/>
        </authorList>
    </citation>
    <scope>NUCLEOTIDE SEQUENCE [LARGE SCALE GENOMIC DNA]</scope>
    <source>
        <strain evidence="2 3">ST18</strain>
    </source>
</reference>
<dbReference type="PANTHER" id="PTHR35525">
    <property type="entry name" value="BLL6575 PROTEIN"/>
    <property type="match status" value="1"/>
</dbReference>
<dbReference type="InterPro" id="IPR010852">
    <property type="entry name" value="ABATE"/>
</dbReference>
<dbReference type="Proteomes" id="UP000185434">
    <property type="component" value="Chromosome"/>
</dbReference>
<dbReference type="AlphaFoldDB" id="A0A1L7CTF3"/>
<sequence length="173" mass="18894">MHINPYGSDAVVLACALHNQPPSSPAELDAVCAEHGLNLEEETTQKDLGQVLDFLDSWAAVPDPGTDEAARIGRVNELLAAWAGPPQLTDHARDGWHLHYRPAPASTARIVCTMLSVGTALFLIERGTDAIATCAAEGCRTVFADRSRNRTQRYCSPACANRQAVRRHRRRAR</sequence>
<dbReference type="Gene3D" id="1.10.3300.10">
    <property type="entry name" value="Jann2411-like domain"/>
    <property type="match status" value="1"/>
</dbReference>
<dbReference type="PANTHER" id="PTHR35525:SF3">
    <property type="entry name" value="BLL6575 PROTEIN"/>
    <property type="match status" value="1"/>
</dbReference>
<dbReference type="RefSeq" id="WP_075664117.1">
    <property type="nucleotide sequence ID" value="NZ_CP009247.1"/>
</dbReference>
<dbReference type="EMBL" id="CP009247">
    <property type="protein sequence ID" value="APT89136.1"/>
    <property type="molecule type" value="Genomic_DNA"/>
</dbReference>
<dbReference type="SUPFAM" id="SSF160904">
    <property type="entry name" value="Jann2411-like"/>
    <property type="match status" value="1"/>
</dbReference>
<accession>A0A1L7CTF3</accession>
<name>A0A1L7CTF3_9CORY</name>
<proteinExistence type="predicted"/>
<keyword evidence="3" id="KW-1185">Reference proteome</keyword>
<dbReference type="STRING" id="1437875.CFRA_07535"/>
<evidence type="ECO:0000259" key="1">
    <source>
        <dbReference type="Pfam" id="PF11706"/>
    </source>
</evidence>